<protein>
    <submittedName>
        <fullName evidence="2">Uncharacterized protein</fullName>
    </submittedName>
</protein>
<dbReference type="AlphaFoldDB" id="A0A7S1L3J6"/>
<evidence type="ECO:0000313" key="2">
    <source>
        <dbReference type="EMBL" id="CAD9091851.1"/>
    </source>
</evidence>
<accession>A0A7S1L3J6</accession>
<reference evidence="2" key="1">
    <citation type="submission" date="2021-01" db="EMBL/GenBank/DDBJ databases">
        <authorList>
            <person name="Corre E."/>
            <person name="Pelletier E."/>
            <person name="Niang G."/>
            <person name="Scheremetjew M."/>
            <person name="Finn R."/>
            <person name="Kale V."/>
            <person name="Holt S."/>
            <person name="Cochrane G."/>
            <person name="Meng A."/>
            <person name="Brown T."/>
            <person name="Cohen L."/>
        </authorList>
    </citation>
    <scope>NUCLEOTIDE SEQUENCE</scope>
    <source>
        <strain evidence="2">CCAP 1951/1</strain>
    </source>
</reference>
<feature type="region of interest" description="Disordered" evidence="1">
    <location>
        <begin position="298"/>
        <end position="326"/>
    </location>
</feature>
<name>A0A7S1L3J6_NEODS</name>
<proteinExistence type="predicted"/>
<dbReference type="EMBL" id="HBGF01003242">
    <property type="protein sequence ID" value="CAD9091851.1"/>
    <property type="molecule type" value="Transcribed_RNA"/>
</dbReference>
<organism evidence="2">
    <name type="scientific">Neobodo designis</name>
    <name type="common">Flagellated protozoan</name>
    <name type="synonym">Bodo designis</name>
    <dbReference type="NCBI Taxonomy" id="312471"/>
    <lineage>
        <taxon>Eukaryota</taxon>
        <taxon>Discoba</taxon>
        <taxon>Euglenozoa</taxon>
        <taxon>Kinetoplastea</taxon>
        <taxon>Metakinetoplastina</taxon>
        <taxon>Neobodonida</taxon>
        <taxon>Neobodo</taxon>
    </lineage>
</organism>
<evidence type="ECO:0000256" key="1">
    <source>
        <dbReference type="SAM" id="MobiDB-lite"/>
    </source>
</evidence>
<sequence>MSDDNEGSLPPHWKKHMSELSKVVGLVEDLTVKINTIQSDVGSLKHDVGDLRTRIDPSTRVEVAEAKRSVFKPEHGTHAGGEATWTLVKRGNRFFAIGAAHCALWYEAAASEEYTPVCVPSVFGALATKVYVPEHVDGETQYRDVLMVELKKSPQGMQGVPIDFNDKISTVNFELISTFAATSALDLLGSAPERVKLEDVSSTDCFIFHAKQCEPGNSGALLWAMGLDTAVPYGVFFGVDELTLHKKNMLRRGVGVPLPCAVGDGFMLPNGEQMTCYDVASFDKSTFKYMKVKMQKKTKEEKEEEEEMSESEVKPEESEEEDGEKKKIKIKVLREAVVKKAPGKVPEIDGYPCVFINKTFAMNGAHVSGALGCGRAK</sequence>
<gene>
    <name evidence="2" type="ORF">NDES1114_LOCUS2236</name>
</gene>